<reference evidence="2" key="1">
    <citation type="submission" date="2021-01" db="EMBL/GenBank/DDBJ databases">
        <authorList>
            <person name="Corre E."/>
            <person name="Pelletier E."/>
            <person name="Niang G."/>
            <person name="Scheremetjew M."/>
            <person name="Finn R."/>
            <person name="Kale V."/>
            <person name="Holt S."/>
            <person name="Cochrane G."/>
            <person name="Meng A."/>
            <person name="Brown T."/>
            <person name="Cohen L."/>
        </authorList>
    </citation>
    <scope>NUCLEOTIDE SEQUENCE</scope>
    <source>
        <strain evidence="2">10249 10 AB</strain>
    </source>
</reference>
<dbReference type="PANTHER" id="PTHR43157:SF31">
    <property type="entry name" value="PHOSPHATIDYLINOSITOL-GLYCAN BIOSYNTHESIS CLASS F PROTEIN"/>
    <property type="match status" value="1"/>
</dbReference>
<dbReference type="AlphaFoldDB" id="A0A7S4EMM5"/>
<accession>A0A7S4EMM5</accession>
<dbReference type="Pfam" id="PF00106">
    <property type="entry name" value="adh_short"/>
    <property type="match status" value="1"/>
</dbReference>
<proteinExistence type="predicted"/>
<sequence>MGSMISALPKAIGSSAISGYAAHRLLGLPSLTSLPLPRPARIALTGLASFAGFAYYAKVWIQDYYFDYSYNDARDLTGRTAIVTGGTVGGLGFAAAELLYKQGATVVVTVRSEEKGELAVAKLKGGNDNDGRASYVICDFLSEPSVRKCAAEIKTRCGNGIDFLVLNAGIARGSKTTKKESKDDTVAEQEAALAAKNADAAKIWMTNHVGPFVLANELMPSVVQTARRSPSEHPRVVWVSSGAHKKATIHWDNPFHPKEKGTMLVYGQSKLANIMHAREYQKRVRECLQQESDDNSTNKTNADVKCFALTPGAVWTKIFNVPTLLYPLFWVVLRTPTLGAQVIKMACLDNDLKGGEYLSNCCVKETTGKDGCSNDEGQWKRLWEVTEKQVADKEYETYLDTSTGDATSTADEKKED</sequence>
<dbReference type="InterPro" id="IPR002347">
    <property type="entry name" value="SDR_fam"/>
</dbReference>
<organism evidence="2">
    <name type="scientific">Pseudo-nitzschia australis</name>
    <dbReference type="NCBI Taxonomy" id="44445"/>
    <lineage>
        <taxon>Eukaryota</taxon>
        <taxon>Sar</taxon>
        <taxon>Stramenopiles</taxon>
        <taxon>Ochrophyta</taxon>
        <taxon>Bacillariophyta</taxon>
        <taxon>Bacillariophyceae</taxon>
        <taxon>Bacillariophycidae</taxon>
        <taxon>Bacillariales</taxon>
        <taxon>Bacillariaceae</taxon>
        <taxon>Pseudo-nitzschia</taxon>
    </lineage>
</organism>
<dbReference type="GO" id="GO:0016491">
    <property type="term" value="F:oxidoreductase activity"/>
    <property type="evidence" value="ECO:0007669"/>
    <property type="project" value="UniProtKB-KW"/>
</dbReference>
<dbReference type="EMBL" id="HBIX01021587">
    <property type="protein sequence ID" value="CAE0722387.1"/>
    <property type="molecule type" value="Transcribed_RNA"/>
</dbReference>
<name>A0A7S4EMM5_9STRA</name>
<keyword evidence="1" id="KW-0560">Oxidoreductase</keyword>
<dbReference type="InterPro" id="IPR036291">
    <property type="entry name" value="NAD(P)-bd_dom_sf"/>
</dbReference>
<dbReference type="Gene3D" id="3.40.50.720">
    <property type="entry name" value="NAD(P)-binding Rossmann-like Domain"/>
    <property type="match status" value="1"/>
</dbReference>
<evidence type="ECO:0000313" key="2">
    <source>
        <dbReference type="EMBL" id="CAE0722387.1"/>
    </source>
</evidence>
<gene>
    <name evidence="2" type="ORF">PAUS00366_LOCUS15142</name>
</gene>
<dbReference type="PANTHER" id="PTHR43157">
    <property type="entry name" value="PHOSPHATIDYLINOSITOL-GLYCAN BIOSYNTHESIS CLASS F PROTEIN-RELATED"/>
    <property type="match status" value="1"/>
</dbReference>
<evidence type="ECO:0000256" key="1">
    <source>
        <dbReference type="ARBA" id="ARBA00023002"/>
    </source>
</evidence>
<evidence type="ECO:0008006" key="3">
    <source>
        <dbReference type="Google" id="ProtNLM"/>
    </source>
</evidence>
<protein>
    <recommendedName>
        <fullName evidence="3">Ketoreductase (KR) domain-containing protein</fullName>
    </recommendedName>
</protein>
<dbReference type="SUPFAM" id="SSF51735">
    <property type="entry name" value="NAD(P)-binding Rossmann-fold domains"/>
    <property type="match status" value="1"/>
</dbReference>